<organism evidence="8 9">
    <name type="scientific">Xenopus laevis</name>
    <name type="common">African clawed frog</name>
    <dbReference type="NCBI Taxonomy" id="8355"/>
    <lineage>
        <taxon>Eukaryota</taxon>
        <taxon>Metazoa</taxon>
        <taxon>Chordata</taxon>
        <taxon>Craniata</taxon>
        <taxon>Vertebrata</taxon>
        <taxon>Euteleostomi</taxon>
        <taxon>Amphibia</taxon>
        <taxon>Batrachia</taxon>
        <taxon>Anura</taxon>
        <taxon>Pipoidea</taxon>
        <taxon>Pipidae</taxon>
        <taxon>Xenopodinae</taxon>
        <taxon>Xenopus</taxon>
        <taxon>Xenopus</taxon>
    </lineage>
</organism>
<proteinExistence type="inferred from homology"/>
<evidence type="ECO:0000313" key="8">
    <source>
        <dbReference type="EMBL" id="OCT73056.1"/>
    </source>
</evidence>
<evidence type="ECO:0000256" key="3">
    <source>
        <dbReference type="ARBA" id="ARBA00022692"/>
    </source>
</evidence>
<feature type="domain" description="CWH43-like N-terminal" evidence="7">
    <location>
        <begin position="27"/>
        <end position="235"/>
    </location>
</feature>
<feature type="transmembrane region" description="Helical" evidence="6">
    <location>
        <begin position="172"/>
        <end position="201"/>
    </location>
</feature>
<feature type="transmembrane region" description="Helical" evidence="6">
    <location>
        <begin position="140"/>
        <end position="160"/>
    </location>
</feature>
<gene>
    <name evidence="8" type="ORF">XELAEV_18036035mg</name>
</gene>
<dbReference type="AlphaFoldDB" id="A0A974CI05"/>
<evidence type="ECO:0000256" key="1">
    <source>
        <dbReference type="ARBA" id="ARBA00004127"/>
    </source>
</evidence>
<dbReference type="PANTHER" id="PTHR21324:SF17">
    <property type="entry name" value="DNA DAMAGE-REGULATED AUTOPHAGY MODULATOR PROTEIN 1"/>
    <property type="match status" value="1"/>
</dbReference>
<feature type="transmembrane region" description="Helical" evidence="6">
    <location>
        <begin position="207"/>
        <end position="227"/>
    </location>
</feature>
<dbReference type="Proteomes" id="UP000694892">
    <property type="component" value="Chromosome 7L"/>
</dbReference>
<evidence type="ECO:0000256" key="4">
    <source>
        <dbReference type="ARBA" id="ARBA00022989"/>
    </source>
</evidence>
<dbReference type="InterPro" id="IPR050911">
    <property type="entry name" value="DRAM/TMEM150_Autophagy_Mod"/>
</dbReference>
<keyword evidence="3 6" id="KW-0812">Transmembrane</keyword>
<dbReference type="Pfam" id="PF10277">
    <property type="entry name" value="Frag1"/>
    <property type="match status" value="1"/>
</dbReference>
<dbReference type="EMBL" id="CM004478">
    <property type="protein sequence ID" value="OCT73056.1"/>
    <property type="molecule type" value="Genomic_DNA"/>
</dbReference>
<protein>
    <recommendedName>
        <fullName evidence="7">CWH43-like N-terminal domain-containing protein</fullName>
    </recommendedName>
</protein>
<name>A0A974CI05_XENLA</name>
<accession>A0A974CI05</accession>
<dbReference type="PANTHER" id="PTHR21324">
    <property type="entry name" value="FASTING-INDUCIBLE INTEGRAL MEMBRANE PROTEIN TM6P1-RELATED"/>
    <property type="match status" value="1"/>
</dbReference>
<dbReference type="GO" id="GO:0005764">
    <property type="term" value="C:lysosome"/>
    <property type="evidence" value="ECO:0007669"/>
    <property type="project" value="TreeGrafter"/>
</dbReference>
<feature type="transmembrane region" description="Helical" evidence="6">
    <location>
        <begin position="110"/>
        <end position="134"/>
    </location>
</feature>
<evidence type="ECO:0000256" key="2">
    <source>
        <dbReference type="ARBA" id="ARBA00006565"/>
    </source>
</evidence>
<feature type="transmembrane region" description="Helical" evidence="6">
    <location>
        <begin position="31"/>
        <end position="51"/>
    </location>
</feature>
<keyword evidence="5 6" id="KW-0472">Membrane</keyword>
<dbReference type="InterPro" id="IPR019402">
    <property type="entry name" value="CWH43_N"/>
</dbReference>
<evidence type="ECO:0000256" key="6">
    <source>
        <dbReference type="SAM" id="Phobius"/>
    </source>
</evidence>
<comment type="similarity">
    <text evidence="2">Belongs to the DRAM/TMEM150 family.</text>
</comment>
<feature type="transmembrane region" description="Helical" evidence="6">
    <location>
        <begin position="71"/>
        <end position="90"/>
    </location>
</feature>
<dbReference type="GO" id="GO:0012505">
    <property type="term" value="C:endomembrane system"/>
    <property type="evidence" value="ECO:0007669"/>
    <property type="project" value="UniProtKB-SubCell"/>
</dbReference>
<evidence type="ECO:0000259" key="7">
    <source>
        <dbReference type="Pfam" id="PF10277"/>
    </source>
</evidence>
<keyword evidence="4 6" id="KW-1133">Transmembrane helix</keyword>
<dbReference type="GO" id="GO:0010506">
    <property type="term" value="P:regulation of autophagy"/>
    <property type="evidence" value="ECO:0007669"/>
    <property type="project" value="TreeGrafter"/>
</dbReference>
<evidence type="ECO:0000313" key="9">
    <source>
        <dbReference type="Proteomes" id="UP000694892"/>
    </source>
</evidence>
<reference evidence="9" key="1">
    <citation type="journal article" date="2016" name="Nature">
        <title>Genome evolution in the allotetraploid frog Xenopus laevis.</title>
        <authorList>
            <person name="Session A.M."/>
            <person name="Uno Y."/>
            <person name="Kwon T."/>
            <person name="Chapman J.A."/>
            <person name="Toyoda A."/>
            <person name="Takahashi S."/>
            <person name="Fukui A."/>
            <person name="Hikosaka A."/>
            <person name="Suzuki A."/>
            <person name="Kondo M."/>
            <person name="van Heeringen S.J."/>
            <person name="Quigley I."/>
            <person name="Heinz S."/>
            <person name="Ogino H."/>
            <person name="Ochi H."/>
            <person name="Hellsten U."/>
            <person name="Lyons J.B."/>
            <person name="Simakov O."/>
            <person name="Putnam N."/>
            <person name="Stites J."/>
            <person name="Kuroki Y."/>
            <person name="Tanaka T."/>
            <person name="Michiue T."/>
            <person name="Watanabe M."/>
            <person name="Bogdanovic O."/>
            <person name="Lister R."/>
            <person name="Georgiou G."/>
            <person name="Paranjpe S.S."/>
            <person name="van Kruijsbergen I."/>
            <person name="Shu S."/>
            <person name="Carlson J."/>
            <person name="Kinoshita T."/>
            <person name="Ohta Y."/>
            <person name="Mawaribuchi S."/>
            <person name="Jenkins J."/>
            <person name="Grimwood J."/>
            <person name="Schmutz J."/>
            <person name="Mitros T."/>
            <person name="Mozaffari S.V."/>
            <person name="Suzuki Y."/>
            <person name="Haramoto Y."/>
            <person name="Yamamoto T.S."/>
            <person name="Takagi C."/>
            <person name="Heald R."/>
            <person name="Miller K."/>
            <person name="Haudenschild C."/>
            <person name="Kitzman J."/>
            <person name="Nakayama T."/>
            <person name="Izutsu Y."/>
            <person name="Robert J."/>
            <person name="Fortriede J."/>
            <person name="Burns K."/>
            <person name="Lotay V."/>
            <person name="Karimi K."/>
            <person name="Yasuoka Y."/>
            <person name="Dichmann D.S."/>
            <person name="Flajnik M.F."/>
            <person name="Houston D.W."/>
            <person name="Shendure J."/>
            <person name="DuPasquier L."/>
            <person name="Vize P.D."/>
            <person name="Zorn A.M."/>
            <person name="Ito M."/>
            <person name="Marcotte E.M."/>
            <person name="Wallingford J.B."/>
            <person name="Ito Y."/>
            <person name="Asashima M."/>
            <person name="Ueno N."/>
            <person name="Matsuda Y."/>
            <person name="Veenstra G.J."/>
            <person name="Fujiyama A."/>
            <person name="Harland R.M."/>
            <person name="Taira M."/>
            <person name="Rokhsar D.S."/>
        </authorList>
    </citation>
    <scope>NUCLEOTIDE SEQUENCE [LARGE SCALE GENOMIC DNA]</scope>
    <source>
        <strain evidence="9">J</strain>
    </source>
</reference>
<comment type="subcellular location">
    <subcellularLocation>
        <location evidence="1">Endomembrane system</location>
        <topology evidence="1">Multi-pass membrane protein</topology>
    </subcellularLocation>
</comment>
<sequence>MFAVTASSNDLCKREYSKGCCCKGSLTFLPLLWAAWTMGSLAISYAVAISLGHIHGFLPFISQISMMNPEYIFSVFACSITSILGSAIMYIEYCYIDIYYSDISGKWNKILLCCGLLSYLGFLVAAYVSVLVAINVHLAGAIGGFGLNCLYNFCHSIVCLRSSVWQDNKQMVIIRLCFSVSSLAFILMLGGTHIVCMFSISCTQANINLPLAVLEWLTLFGMCGYILTFTKDFQRLRLTHVRSISKEWTSMLWSLKNSMKGLKCNNYMRSRPFPMEKLGQDECSAPGVSVWQLSDRGSDSELYEFSVGLAQRDTGLVGPRWARTLLQIFRIAKA</sequence>
<dbReference type="OMA" id="MMNPEYI"/>
<evidence type="ECO:0000256" key="5">
    <source>
        <dbReference type="ARBA" id="ARBA00023136"/>
    </source>
</evidence>